<protein>
    <submittedName>
        <fullName evidence="1">Uncharacterized protein</fullName>
    </submittedName>
</protein>
<accession>A0A1E4T3K0</accession>
<dbReference type="EMBL" id="KV453850">
    <property type="protein sequence ID" value="ODV86302.1"/>
    <property type="molecule type" value="Genomic_DNA"/>
</dbReference>
<proteinExistence type="predicted"/>
<gene>
    <name evidence="1" type="ORF">CANARDRAFT_182216</name>
</gene>
<reference evidence="2" key="1">
    <citation type="submission" date="2016-04" db="EMBL/GenBank/DDBJ databases">
        <title>Comparative genomics of biotechnologically important yeasts.</title>
        <authorList>
            <consortium name="DOE Joint Genome Institute"/>
            <person name="Riley R."/>
            <person name="Haridas S."/>
            <person name="Wolfe K.H."/>
            <person name="Lopes M.R."/>
            <person name="Hittinger C.T."/>
            <person name="Goker M."/>
            <person name="Salamov A."/>
            <person name="Wisecaver J."/>
            <person name="Long T.M."/>
            <person name="Aerts A.L."/>
            <person name="Barry K."/>
            <person name="Choi C."/>
            <person name="Clum A."/>
            <person name="Coughlan A.Y."/>
            <person name="Deshpande S."/>
            <person name="Douglass A.P."/>
            <person name="Hanson S.J."/>
            <person name="Klenk H.-P."/>
            <person name="Labutti K."/>
            <person name="Lapidus A."/>
            <person name="Lindquist E."/>
            <person name="Lipzen A."/>
            <person name="Meier-Kolthoff J.P."/>
            <person name="Ohm R.A."/>
            <person name="Otillar R.P."/>
            <person name="Pangilinan J."/>
            <person name="Peng Y."/>
            <person name="Rokas A."/>
            <person name="Rosa C.A."/>
            <person name="Scheuner C."/>
            <person name="Sibirny A.A."/>
            <person name="Slot J.C."/>
            <person name="Stielow J.B."/>
            <person name="Sun H."/>
            <person name="Kurtzman C.P."/>
            <person name="Blackwell M."/>
            <person name="Grigoriev I.V."/>
            <person name="Jeffries T.W."/>
        </authorList>
    </citation>
    <scope>NUCLEOTIDE SEQUENCE [LARGE SCALE GENOMIC DNA]</scope>
    <source>
        <strain evidence="2">NRRL YB-2248</strain>
    </source>
</reference>
<sequence>MRLASGYDVERLNARSRAYNDGKVATAMDYVYINGKPVTCRRCKRKRVKSERPEHLQFKTCNPCRVIERAQKRRGNKITLYRNREEYEILRRLKMIEENEPYQTPDEELAMSSSAHVHHQPQHYVPESSPYIQYGQQAEPQPVDDTQHQLHAELEKAERYLENNAGLNQAFNTVLKNFDFYLMLLKVNQSQNVEQVIFSEVLPLEKLLKSALSKDTSVANIVLKLYDKFIMPISKITGYDFRFQSQIDFVKYATIFPVVIREYLKCTDDNEMAFEDDNIDSELIALQKAHSQKYLANESCSSSLFLSYHTETGQLVICFSHKAH</sequence>
<evidence type="ECO:0000313" key="2">
    <source>
        <dbReference type="Proteomes" id="UP000094801"/>
    </source>
</evidence>
<dbReference type="OrthoDB" id="3991448at2759"/>
<dbReference type="AlphaFoldDB" id="A0A1E4T3K0"/>
<organism evidence="1 2">
    <name type="scientific">[Candida] arabinofermentans NRRL YB-2248</name>
    <dbReference type="NCBI Taxonomy" id="983967"/>
    <lineage>
        <taxon>Eukaryota</taxon>
        <taxon>Fungi</taxon>
        <taxon>Dikarya</taxon>
        <taxon>Ascomycota</taxon>
        <taxon>Saccharomycotina</taxon>
        <taxon>Pichiomycetes</taxon>
        <taxon>Pichiales</taxon>
        <taxon>Pichiaceae</taxon>
        <taxon>Ogataea</taxon>
        <taxon>Ogataea/Candida clade</taxon>
    </lineage>
</organism>
<dbReference type="Proteomes" id="UP000094801">
    <property type="component" value="Unassembled WGS sequence"/>
</dbReference>
<keyword evidence="2" id="KW-1185">Reference proteome</keyword>
<feature type="non-terminal residue" evidence="1">
    <location>
        <position position="324"/>
    </location>
</feature>
<evidence type="ECO:0000313" key="1">
    <source>
        <dbReference type="EMBL" id="ODV86302.1"/>
    </source>
</evidence>
<dbReference type="STRING" id="983967.A0A1E4T3K0"/>
<name>A0A1E4T3K0_9ASCO</name>